<feature type="domain" description="PPIase FKBP-type" evidence="10">
    <location>
        <begin position="161"/>
        <end position="247"/>
    </location>
</feature>
<organism evidence="11 12">
    <name type="scientific">Cloeon dipterum</name>
    <dbReference type="NCBI Taxonomy" id="197152"/>
    <lineage>
        <taxon>Eukaryota</taxon>
        <taxon>Metazoa</taxon>
        <taxon>Ecdysozoa</taxon>
        <taxon>Arthropoda</taxon>
        <taxon>Hexapoda</taxon>
        <taxon>Insecta</taxon>
        <taxon>Pterygota</taxon>
        <taxon>Palaeoptera</taxon>
        <taxon>Ephemeroptera</taxon>
        <taxon>Pisciforma</taxon>
        <taxon>Baetidae</taxon>
        <taxon>Cloeon</taxon>
    </lineage>
</organism>
<dbReference type="GO" id="GO:0003755">
    <property type="term" value="F:peptidyl-prolyl cis-trans isomerase activity"/>
    <property type="evidence" value="ECO:0007669"/>
    <property type="project" value="UniProtKB-KW"/>
</dbReference>
<dbReference type="SUPFAM" id="SSF48452">
    <property type="entry name" value="TPR-like"/>
    <property type="match status" value="1"/>
</dbReference>
<dbReference type="PROSITE" id="PS50059">
    <property type="entry name" value="FKBP_PPIASE"/>
    <property type="match status" value="2"/>
</dbReference>
<dbReference type="Pfam" id="PF00254">
    <property type="entry name" value="FKBP_C"/>
    <property type="match status" value="2"/>
</dbReference>
<dbReference type="SUPFAM" id="SSF54534">
    <property type="entry name" value="FKBP-like"/>
    <property type="match status" value="2"/>
</dbReference>
<dbReference type="Gene3D" id="1.25.40.10">
    <property type="entry name" value="Tetratricopeptide repeat domain"/>
    <property type="match status" value="1"/>
</dbReference>
<evidence type="ECO:0000256" key="5">
    <source>
        <dbReference type="ARBA" id="ARBA00023110"/>
    </source>
</evidence>
<evidence type="ECO:0000256" key="6">
    <source>
        <dbReference type="ARBA" id="ARBA00023235"/>
    </source>
</evidence>
<evidence type="ECO:0000259" key="10">
    <source>
        <dbReference type="PROSITE" id="PS50059"/>
    </source>
</evidence>
<evidence type="ECO:0000256" key="1">
    <source>
        <dbReference type="ARBA" id="ARBA00000971"/>
    </source>
</evidence>
<evidence type="ECO:0000256" key="4">
    <source>
        <dbReference type="ARBA" id="ARBA00022803"/>
    </source>
</evidence>
<sequence length="471" mass="53163">MIVPDKIEPYNPGPNIVDISPNKDEGVKKEILQEGSGRLIPKGCKAIVHYTGSLLDGTVFDSSRKRVSTFDFELGKGSVIKAWDLGVATMKKGEKSMFVCRADYAYGQSGSPPAIPPNATLVFEIELLGWEGKDVSPNSDKSIMINVIDEGEEGHYVLSDGSMVDVNIIGKYQEHIFETRDVIFMLGEGAAFGLCEGLEIAISKMKKGERMEAEIKSKYAFGSEGNSALNLPPNADITYEVFMKHCERSKESWDLDMEQKLSESKLFKEKGTQYFKTGVYQVALRMYKRAVEHLEYSDDYSEEAKAKKDELTELLLQCRLNIGMVYLKMNNNIEARDICTKVLEQHPTNEKALFRRGQANMNMMNFDVAQKDFEEILKIEPQNKAAANQVKLCVIKTKEELGKEKRLYANMFEKFASIDKQKEDAEKQKQPDVLSSLGEWGQDESEQKKSTFEEENPEVQLLSSAGEFKNM</sequence>
<comment type="catalytic activity">
    <reaction evidence="1 7">
        <text>[protein]-peptidylproline (omega=180) = [protein]-peptidylproline (omega=0)</text>
        <dbReference type="Rhea" id="RHEA:16237"/>
        <dbReference type="Rhea" id="RHEA-COMP:10747"/>
        <dbReference type="Rhea" id="RHEA-COMP:10748"/>
        <dbReference type="ChEBI" id="CHEBI:83833"/>
        <dbReference type="ChEBI" id="CHEBI:83834"/>
        <dbReference type="EC" id="5.2.1.8"/>
    </reaction>
</comment>
<keyword evidence="3" id="KW-0677">Repeat</keyword>
<dbReference type="PANTHER" id="PTHR46512:SF9">
    <property type="entry name" value="PEPTIDYLPROLYL ISOMERASE"/>
    <property type="match status" value="1"/>
</dbReference>
<dbReference type="Proteomes" id="UP000494165">
    <property type="component" value="Unassembled WGS sequence"/>
</dbReference>
<dbReference type="InterPro" id="IPR011990">
    <property type="entry name" value="TPR-like_helical_dom_sf"/>
</dbReference>
<name>A0A8S1C2Q8_9INSE</name>
<dbReference type="EMBL" id="CADEPI010000011">
    <property type="protein sequence ID" value="CAB3363200.1"/>
    <property type="molecule type" value="Genomic_DNA"/>
</dbReference>
<dbReference type="Gene3D" id="3.10.50.40">
    <property type="match status" value="2"/>
</dbReference>
<keyword evidence="6 7" id="KW-0413">Isomerase</keyword>
<dbReference type="PROSITE" id="PS50005">
    <property type="entry name" value="TPR"/>
    <property type="match status" value="1"/>
</dbReference>
<dbReference type="InterPro" id="IPR019734">
    <property type="entry name" value="TPR_rpt"/>
</dbReference>
<feature type="region of interest" description="Disordered" evidence="9">
    <location>
        <begin position="420"/>
        <end position="471"/>
    </location>
</feature>
<dbReference type="SMART" id="SM00028">
    <property type="entry name" value="TPR"/>
    <property type="match status" value="3"/>
</dbReference>
<dbReference type="Pfam" id="PF13174">
    <property type="entry name" value="TPR_6"/>
    <property type="match status" value="1"/>
</dbReference>
<evidence type="ECO:0000256" key="2">
    <source>
        <dbReference type="ARBA" id="ARBA00013194"/>
    </source>
</evidence>
<dbReference type="InterPro" id="IPR001179">
    <property type="entry name" value="PPIase_FKBP_dom"/>
</dbReference>
<dbReference type="InterPro" id="IPR050754">
    <property type="entry name" value="FKBP4/5/8-like"/>
</dbReference>
<dbReference type="PANTHER" id="PTHR46512">
    <property type="entry name" value="PEPTIDYLPROLYL ISOMERASE"/>
    <property type="match status" value="1"/>
</dbReference>
<dbReference type="FunFam" id="3.10.50.40:FF:000013">
    <property type="entry name" value="Peptidylprolyl isomerase"/>
    <property type="match status" value="1"/>
</dbReference>
<evidence type="ECO:0000313" key="12">
    <source>
        <dbReference type="Proteomes" id="UP000494165"/>
    </source>
</evidence>
<dbReference type="EC" id="5.2.1.8" evidence="2 7"/>
<feature type="domain" description="PPIase FKBP-type" evidence="10">
    <location>
        <begin position="43"/>
        <end position="131"/>
    </location>
</feature>
<feature type="compositionally biased region" description="Basic and acidic residues" evidence="9">
    <location>
        <begin position="420"/>
        <end position="430"/>
    </location>
</feature>
<gene>
    <name evidence="11" type="ORF">CLODIP_2_CD14775</name>
</gene>
<evidence type="ECO:0000256" key="9">
    <source>
        <dbReference type="SAM" id="MobiDB-lite"/>
    </source>
</evidence>
<accession>A0A8S1C2Q8</accession>
<keyword evidence="5 7" id="KW-0697">Rotamase</keyword>
<proteinExistence type="predicted"/>
<dbReference type="FunFam" id="3.10.50.40:FF:000006">
    <property type="entry name" value="Peptidyl-prolyl cis-trans isomerase"/>
    <property type="match status" value="1"/>
</dbReference>
<reference evidence="11 12" key="1">
    <citation type="submission" date="2020-04" db="EMBL/GenBank/DDBJ databases">
        <authorList>
            <person name="Alioto T."/>
            <person name="Alioto T."/>
            <person name="Gomez Garrido J."/>
        </authorList>
    </citation>
    <scope>NUCLEOTIDE SEQUENCE [LARGE SCALE GENOMIC DNA]</scope>
</reference>
<comment type="caution">
    <text evidence="11">The sequence shown here is derived from an EMBL/GenBank/DDBJ whole genome shotgun (WGS) entry which is preliminary data.</text>
</comment>
<dbReference type="InterPro" id="IPR046357">
    <property type="entry name" value="PPIase_dom_sf"/>
</dbReference>
<evidence type="ECO:0000256" key="3">
    <source>
        <dbReference type="ARBA" id="ARBA00022737"/>
    </source>
</evidence>
<dbReference type="OrthoDB" id="433738at2759"/>
<keyword evidence="12" id="KW-1185">Reference proteome</keyword>
<evidence type="ECO:0000256" key="8">
    <source>
        <dbReference type="PROSITE-ProRule" id="PRU00339"/>
    </source>
</evidence>
<evidence type="ECO:0000256" key="7">
    <source>
        <dbReference type="PROSITE-ProRule" id="PRU00277"/>
    </source>
</evidence>
<protein>
    <recommendedName>
        <fullName evidence="2 7">peptidylprolyl isomerase</fullName>
        <ecNumber evidence="2 7">5.2.1.8</ecNumber>
    </recommendedName>
</protein>
<dbReference type="AlphaFoldDB" id="A0A8S1C2Q8"/>
<evidence type="ECO:0000313" key="11">
    <source>
        <dbReference type="EMBL" id="CAB3363200.1"/>
    </source>
</evidence>
<feature type="repeat" description="TPR" evidence="8">
    <location>
        <begin position="350"/>
        <end position="383"/>
    </location>
</feature>
<dbReference type="Pfam" id="PF13181">
    <property type="entry name" value="TPR_8"/>
    <property type="match status" value="1"/>
</dbReference>
<keyword evidence="4 8" id="KW-0802">TPR repeat</keyword>
<dbReference type="FunFam" id="1.25.40.10:FF:000008">
    <property type="entry name" value="Peptidylprolyl isomerase"/>
    <property type="match status" value="1"/>
</dbReference>